<name>A0ABR3ZRK8_9PEZI</name>
<proteinExistence type="predicted"/>
<feature type="compositionally biased region" description="Basic residues" evidence="1">
    <location>
        <begin position="307"/>
        <end position="323"/>
    </location>
</feature>
<sequence>MDFSFRAIHDVVHATAAFSEEVNKDSDSDLASDRGDYGQGYDTPSSGEEDDIDPMMGKMSGSSEWLFSQLNPKNRIDSIAPLAYPLWRIDGAAGFATQFYAYPLFLKRKSGPPPMHLDVFIEEQSAFPPFLRDVLDMNRAFHTKDATRVRRLGIANYILRILQYNTLHPNGELKKETVEFLYKNGPFGSRVVLRNFCCHLRKVRVTMSPNYPLEGDLMSYKALKEMWRLADGDGVGDDDKENNSGKKKDKKTKVVAEAKTVTRRPLPPEISILNVRLIRQLHDSISLVEVYPYPVTTGMEEEEPKKPKGSHHKKAKKDKKDKKNSRDKNEFDDVVETSSFEPEIVILKSLSSSVKYMYQELRALLVDIPPHDGVLTQPLHVITKECLFGNKMGVIGFTMPYYEAGSLRDTLPLLRIHGQLNYTDQLRWAYQITEAMCHVWHKGNGFYYPDLRLDNVVLTAPAPVGNAGLVDFEQRGVWCSFSAPEVDYIESLRVIAFDDQEDFEYNIPDNVCFQYKQRLIVCYEAAITAKALEEFGGLRLPAPPPSASKLGRHPLVRLEEDTKYSNPKSGYNVAYNCLTKSEQEAAMVYMLGRLLWCIFEGMSAPHRGAVWMSYPREPELEFPAFRLTPPHVQTMILKCFGDVGAQEQSKFMRQNGKIYMKGDPDTPGGSDDGDNSSATLSPTYGLVGDNLPFNARDYWQVKLAEGEEWLRKRNMRIRGIRDIAGGATLEPIIGGDENAERNPDGSTMEKSAHGRPTLRQVLRWLEILQRELPKDEATTE</sequence>
<organism evidence="2 3">
    <name type="scientific">Sporothrix stenoceras</name>
    <dbReference type="NCBI Taxonomy" id="5173"/>
    <lineage>
        <taxon>Eukaryota</taxon>
        <taxon>Fungi</taxon>
        <taxon>Dikarya</taxon>
        <taxon>Ascomycota</taxon>
        <taxon>Pezizomycotina</taxon>
        <taxon>Sordariomycetes</taxon>
        <taxon>Sordariomycetidae</taxon>
        <taxon>Ophiostomatales</taxon>
        <taxon>Ophiostomataceae</taxon>
        <taxon>Sporothrix</taxon>
    </lineage>
</organism>
<feature type="region of interest" description="Disordered" evidence="1">
    <location>
        <begin position="233"/>
        <end position="260"/>
    </location>
</feature>
<feature type="region of interest" description="Disordered" evidence="1">
    <location>
        <begin position="23"/>
        <end position="55"/>
    </location>
</feature>
<dbReference type="InterPro" id="IPR011009">
    <property type="entry name" value="Kinase-like_dom_sf"/>
</dbReference>
<feature type="compositionally biased region" description="Basic and acidic residues" evidence="1">
    <location>
        <begin position="241"/>
        <end position="256"/>
    </location>
</feature>
<dbReference type="Proteomes" id="UP001583186">
    <property type="component" value="Unassembled WGS sequence"/>
</dbReference>
<accession>A0ABR3ZRK8</accession>
<reference evidence="2 3" key="1">
    <citation type="journal article" date="2024" name="IMA Fungus">
        <title>IMA Genome - F19 : A genome assembly and annotation guide to empower mycologists, including annotated draft genome sequences of Ceratocystis pirilliformis, Diaporthe australafricana, Fusarium ophioides, Paecilomyces lecythidis, and Sporothrix stenoceras.</title>
        <authorList>
            <person name="Aylward J."/>
            <person name="Wilson A.M."/>
            <person name="Visagie C.M."/>
            <person name="Spraker J."/>
            <person name="Barnes I."/>
            <person name="Buitendag C."/>
            <person name="Ceriani C."/>
            <person name="Del Mar Angel L."/>
            <person name="du Plessis D."/>
            <person name="Fuchs T."/>
            <person name="Gasser K."/>
            <person name="Kramer D."/>
            <person name="Li W."/>
            <person name="Munsamy K."/>
            <person name="Piso A."/>
            <person name="Price J.L."/>
            <person name="Sonnekus B."/>
            <person name="Thomas C."/>
            <person name="van der Nest A."/>
            <person name="van Dijk A."/>
            <person name="van Heerden A."/>
            <person name="van Vuuren N."/>
            <person name="Yilmaz N."/>
            <person name="Duong T.A."/>
            <person name="van der Merwe N.A."/>
            <person name="Wingfield M.J."/>
            <person name="Wingfield B.D."/>
        </authorList>
    </citation>
    <scope>NUCLEOTIDE SEQUENCE [LARGE SCALE GENOMIC DNA]</scope>
    <source>
        <strain evidence="2 3">CMW 5346</strain>
    </source>
</reference>
<feature type="region of interest" description="Disordered" evidence="1">
    <location>
        <begin position="655"/>
        <end position="681"/>
    </location>
</feature>
<evidence type="ECO:0008006" key="4">
    <source>
        <dbReference type="Google" id="ProtNLM"/>
    </source>
</evidence>
<feature type="region of interest" description="Disordered" evidence="1">
    <location>
        <begin position="298"/>
        <end position="331"/>
    </location>
</feature>
<feature type="compositionally biased region" description="Basic and acidic residues" evidence="1">
    <location>
        <begin position="23"/>
        <end position="36"/>
    </location>
</feature>
<evidence type="ECO:0000256" key="1">
    <source>
        <dbReference type="SAM" id="MobiDB-lite"/>
    </source>
</evidence>
<protein>
    <recommendedName>
        <fullName evidence="4">Protein kinase domain-containing protein</fullName>
    </recommendedName>
</protein>
<evidence type="ECO:0000313" key="2">
    <source>
        <dbReference type="EMBL" id="KAL1902817.1"/>
    </source>
</evidence>
<dbReference type="SUPFAM" id="SSF56112">
    <property type="entry name" value="Protein kinase-like (PK-like)"/>
    <property type="match status" value="1"/>
</dbReference>
<dbReference type="EMBL" id="JAWCUI010000003">
    <property type="protein sequence ID" value="KAL1902817.1"/>
    <property type="molecule type" value="Genomic_DNA"/>
</dbReference>
<feature type="region of interest" description="Disordered" evidence="1">
    <location>
        <begin position="731"/>
        <end position="755"/>
    </location>
</feature>
<keyword evidence="3" id="KW-1185">Reference proteome</keyword>
<evidence type="ECO:0000313" key="3">
    <source>
        <dbReference type="Proteomes" id="UP001583186"/>
    </source>
</evidence>
<dbReference type="Gene3D" id="1.10.510.10">
    <property type="entry name" value="Transferase(Phosphotransferase) domain 1"/>
    <property type="match status" value="1"/>
</dbReference>
<comment type="caution">
    <text evidence="2">The sequence shown here is derived from an EMBL/GenBank/DDBJ whole genome shotgun (WGS) entry which is preliminary data.</text>
</comment>
<gene>
    <name evidence="2" type="ORF">Sste5346_000728</name>
</gene>